<feature type="compositionally biased region" description="Polar residues" evidence="4">
    <location>
        <begin position="165"/>
        <end position="176"/>
    </location>
</feature>
<dbReference type="EMBL" id="CP036553">
    <property type="protein sequence ID" value="QCQ37580.1"/>
    <property type="molecule type" value="Genomic_DNA"/>
</dbReference>
<feature type="region of interest" description="Disordered" evidence="4">
    <location>
        <begin position="158"/>
        <end position="178"/>
    </location>
</feature>
<dbReference type="SUPFAM" id="SSF47729">
    <property type="entry name" value="IHF-like DNA-binding proteins"/>
    <property type="match status" value="1"/>
</dbReference>
<evidence type="ECO:0000256" key="2">
    <source>
        <dbReference type="ARBA" id="ARBA00023125"/>
    </source>
</evidence>
<evidence type="ECO:0000256" key="3">
    <source>
        <dbReference type="RuleBase" id="RU003939"/>
    </source>
</evidence>
<evidence type="ECO:0000256" key="1">
    <source>
        <dbReference type="ARBA" id="ARBA00010529"/>
    </source>
</evidence>
<dbReference type="GO" id="GO:0005829">
    <property type="term" value="C:cytosol"/>
    <property type="evidence" value="ECO:0007669"/>
    <property type="project" value="TreeGrafter"/>
</dbReference>
<feature type="region of interest" description="Disordered" evidence="4">
    <location>
        <begin position="229"/>
        <end position="252"/>
    </location>
</feature>
<dbReference type="GO" id="GO:0003677">
    <property type="term" value="F:DNA binding"/>
    <property type="evidence" value="ECO:0007669"/>
    <property type="project" value="UniProtKB-KW"/>
</dbReference>
<keyword evidence="2 8" id="KW-0238">DNA-binding</keyword>
<dbReference type="RefSeq" id="WP_032531021.1">
    <property type="nucleotide sequence ID" value="NZ_CAEUHN010000012.1"/>
</dbReference>
<reference evidence="8 9" key="3">
    <citation type="submission" date="2019-03" db="EMBL/GenBank/DDBJ databases">
        <title>Complete genome assembly of MDR B. fragilis.</title>
        <authorList>
            <person name="Sydenham T.V."/>
            <person name="Hasman H."/>
            <person name="Justesen U.S."/>
        </authorList>
    </citation>
    <scope>NUCLEOTIDE SEQUENCE [LARGE SCALE GENOMIC DNA]</scope>
    <source>
        <strain evidence="8 9">DCMOUH0067B</strain>
    </source>
</reference>
<dbReference type="GO" id="GO:0030527">
    <property type="term" value="F:structural constituent of chromatin"/>
    <property type="evidence" value="ECO:0007669"/>
    <property type="project" value="InterPro"/>
</dbReference>
<evidence type="ECO:0000256" key="4">
    <source>
        <dbReference type="SAM" id="MobiDB-lite"/>
    </source>
</evidence>
<organism evidence="7">
    <name type="scientific">Bacteroides fragilis</name>
    <dbReference type="NCBI Taxonomy" id="817"/>
    <lineage>
        <taxon>Bacteria</taxon>
        <taxon>Pseudomonadati</taxon>
        <taxon>Bacteroidota</taxon>
        <taxon>Bacteroidia</taxon>
        <taxon>Bacteroidales</taxon>
        <taxon>Bacteroidaceae</taxon>
        <taxon>Bacteroides</taxon>
    </lineage>
</organism>
<dbReference type="PATRIC" id="fig|817.53.peg.1950"/>
<dbReference type="CDD" id="cd00118">
    <property type="entry name" value="LysM"/>
    <property type="match status" value="1"/>
</dbReference>
<dbReference type="EMBL" id="JMZZ02000106">
    <property type="protein sequence ID" value="KFX75053.1"/>
    <property type="molecule type" value="Genomic_DNA"/>
</dbReference>
<gene>
    <name evidence="7" type="ORF">EE52_0209430</name>
    <name evidence="8" type="ORF">IA74_016535</name>
</gene>
<sequence length="471" mass="53004">MNERLTIQNFVDLLVSRHGVPQKDADVFVREFFLLIEQALENDQYVKIRGLGTFKLIGVNSRESVNINTGERIKIEGHTKISFTPDPSLRDIINRPFSHFETVVLNENTVLEDTPIEELEGDPVDVPGVEGVQFMEDVSGKEQIETEPIEAAEQIETVESEGMPEQSTENAETTTGDIEEDTKKTENIEIGGRMVDVPEEVEKETCKDTGTKTIIEIEGLSVDEVSEDIKPDKTDEGFEEEQEQAEKEIEEGEAPKLTAEEIIAREIQKAEVPIVPTRKERHPQKEIKFKKEKSPVPYLVTIIAVVMLLCSAALVFVYYPDLFSKKEMQSTVIEAVEKKEPIKEVPLDTVMKTDTIAEVVVKMQDKQQVVNPKPVSVKTDKVSESKSVSQEKVTKKVVSIPVKPDSVNYIITGTKTTYTMKEGETLTKVSLRFYGTKDLWPYIVKHNQGVIKNPNSVPYGTVLKIPELVKK</sequence>
<dbReference type="Gene3D" id="4.10.520.10">
    <property type="entry name" value="IHF-like DNA-binding proteins"/>
    <property type="match status" value="1"/>
</dbReference>
<dbReference type="Pfam" id="PF00216">
    <property type="entry name" value="Bac_DNA_binding"/>
    <property type="match status" value="1"/>
</dbReference>
<evidence type="ECO:0000313" key="7">
    <source>
        <dbReference type="EMBL" id="KFX75053.1"/>
    </source>
</evidence>
<dbReference type="Gene3D" id="3.10.350.10">
    <property type="entry name" value="LysM domain"/>
    <property type="match status" value="1"/>
</dbReference>
<evidence type="ECO:0000259" key="6">
    <source>
        <dbReference type="PROSITE" id="PS51782"/>
    </source>
</evidence>
<dbReference type="InterPro" id="IPR010992">
    <property type="entry name" value="IHF-like_DNA-bd_dom_sf"/>
</dbReference>
<accession>A0A0I9SAA2</accession>
<dbReference type="PANTHER" id="PTHR33175">
    <property type="entry name" value="DNA-BINDING PROTEIN HU"/>
    <property type="match status" value="1"/>
</dbReference>
<proteinExistence type="inferred from homology"/>
<dbReference type="InterPro" id="IPR000119">
    <property type="entry name" value="Hist_DNA-bd"/>
</dbReference>
<comment type="similarity">
    <text evidence="1 3">Belongs to the bacterial histone-like protein family.</text>
</comment>
<dbReference type="AlphaFoldDB" id="A0A0I9SAA2"/>
<dbReference type="Proteomes" id="UP000028294">
    <property type="component" value="Chromosome"/>
</dbReference>
<dbReference type="CDD" id="cd13832">
    <property type="entry name" value="IHF"/>
    <property type="match status" value="1"/>
</dbReference>
<keyword evidence="5" id="KW-1133">Transmembrane helix</keyword>
<evidence type="ECO:0000256" key="5">
    <source>
        <dbReference type="SAM" id="Phobius"/>
    </source>
</evidence>
<dbReference type="InterPro" id="IPR018392">
    <property type="entry name" value="LysM"/>
</dbReference>
<evidence type="ECO:0000313" key="9">
    <source>
        <dbReference type="Proteomes" id="UP000028294"/>
    </source>
</evidence>
<keyword evidence="5" id="KW-0812">Transmembrane</keyword>
<feature type="compositionally biased region" description="Acidic residues" evidence="4">
    <location>
        <begin position="237"/>
        <end position="252"/>
    </location>
</feature>
<dbReference type="SMART" id="SM00411">
    <property type="entry name" value="BHL"/>
    <property type="match status" value="1"/>
</dbReference>
<keyword evidence="5" id="KW-0472">Membrane</keyword>
<dbReference type="PANTHER" id="PTHR33175:SF2">
    <property type="entry name" value="INTEGRATION HOST FACTOR SUBUNIT ALPHA"/>
    <property type="match status" value="1"/>
</dbReference>
<feature type="transmembrane region" description="Helical" evidence="5">
    <location>
        <begin position="298"/>
        <end position="319"/>
    </location>
</feature>
<reference evidence="7" key="1">
    <citation type="book" date="2014" name="THE 24TH EUROPEAN CONGRESS OF CLINICAL MICROBIOLOGY AND INFECTIOUS DISEASES" publisher="ECCMID 2014" city="Barcelona, Spain">
        <title>Identification of resistance genes in three multidrug-resistant Bacteroides fragilis isolates by whole genome sequencing.</title>
        <editorList>
            <person name="Unknown"/>
            <person name="A."/>
        </editorList>
        <authorList>
            <person name="Sydenham T.V."/>
            <person name="Hasman H."/>
            <person name="Wang M."/>
            <person name="Soki J."/>
            <person name="Nagy E."/>
            <person name="Justesen U.S."/>
        </authorList>
    </citation>
    <scope>NUCLEOTIDE SEQUENCE</scope>
    <source>
        <strain evidence="7">DCMOUH0018B</strain>
    </source>
</reference>
<evidence type="ECO:0000313" key="8">
    <source>
        <dbReference type="EMBL" id="QCQ37580.1"/>
    </source>
</evidence>
<name>A0A0I9SAA2_BACFG</name>
<dbReference type="InterPro" id="IPR036779">
    <property type="entry name" value="LysM_dom_sf"/>
</dbReference>
<reference evidence="7" key="2">
    <citation type="submission" date="2014-07" db="EMBL/GenBank/DDBJ databases">
        <title>Genetics and epidemiology of antimicrobial resistance in B. fragilis group.</title>
        <authorList>
            <person name="Sydenham T.V."/>
            <person name="Hasman H."/>
            <person name="Kemp M."/>
            <person name="Justesen U.S."/>
        </authorList>
    </citation>
    <scope>NUCLEOTIDE SEQUENCE [LARGE SCALE GENOMIC DNA]</scope>
    <source>
        <strain evidence="7">DCMOUH0018B</strain>
    </source>
</reference>
<protein>
    <submittedName>
        <fullName evidence="8">HU family DNA-binding protein</fullName>
    </submittedName>
    <submittedName>
        <fullName evidence="7">Integration host factor subunit alpha</fullName>
    </submittedName>
</protein>
<feature type="domain" description="LysM" evidence="6">
    <location>
        <begin position="416"/>
        <end position="465"/>
    </location>
</feature>
<dbReference type="PROSITE" id="PS51782">
    <property type="entry name" value="LYSM"/>
    <property type="match status" value="1"/>
</dbReference>